<comment type="similarity">
    <text evidence="7">Belongs to the binding-protein-dependent transport system permease family.</text>
</comment>
<dbReference type="InterPro" id="IPR000515">
    <property type="entry name" value="MetI-like"/>
</dbReference>
<keyword evidence="4 7" id="KW-0812">Transmembrane</keyword>
<feature type="domain" description="ABC transmembrane type-1" evidence="8">
    <location>
        <begin position="126"/>
        <end position="338"/>
    </location>
</feature>
<evidence type="ECO:0000256" key="7">
    <source>
        <dbReference type="RuleBase" id="RU363032"/>
    </source>
</evidence>
<evidence type="ECO:0000256" key="4">
    <source>
        <dbReference type="ARBA" id="ARBA00022692"/>
    </source>
</evidence>
<keyword evidence="3" id="KW-1003">Cell membrane</keyword>
<organism evidence="9 10">
    <name type="scientific">Calidithermus terrae</name>
    <dbReference type="NCBI Taxonomy" id="1408545"/>
    <lineage>
        <taxon>Bacteria</taxon>
        <taxon>Thermotogati</taxon>
        <taxon>Deinococcota</taxon>
        <taxon>Deinococci</taxon>
        <taxon>Thermales</taxon>
        <taxon>Thermaceae</taxon>
        <taxon>Calidithermus</taxon>
    </lineage>
</organism>
<keyword evidence="6 7" id="KW-0472">Membrane</keyword>
<evidence type="ECO:0000256" key="3">
    <source>
        <dbReference type="ARBA" id="ARBA00022475"/>
    </source>
</evidence>
<dbReference type="PANTHER" id="PTHR30465">
    <property type="entry name" value="INNER MEMBRANE ABC TRANSPORTER"/>
    <property type="match status" value="1"/>
</dbReference>
<dbReference type="SUPFAM" id="SSF161098">
    <property type="entry name" value="MetI-like"/>
    <property type="match status" value="1"/>
</dbReference>
<dbReference type="InterPro" id="IPR035906">
    <property type="entry name" value="MetI-like_sf"/>
</dbReference>
<keyword evidence="2 7" id="KW-0813">Transport</keyword>
<dbReference type="Gene3D" id="1.10.3720.10">
    <property type="entry name" value="MetI-like"/>
    <property type="match status" value="1"/>
</dbReference>
<keyword evidence="10" id="KW-1185">Reference proteome</keyword>
<feature type="transmembrane region" description="Helical" evidence="7">
    <location>
        <begin position="318"/>
        <end position="345"/>
    </location>
</feature>
<dbReference type="GO" id="GO:0055085">
    <property type="term" value="P:transmembrane transport"/>
    <property type="evidence" value="ECO:0007669"/>
    <property type="project" value="InterPro"/>
</dbReference>
<dbReference type="Pfam" id="PF00528">
    <property type="entry name" value="BPD_transp_1"/>
    <property type="match status" value="1"/>
</dbReference>
<dbReference type="EMBL" id="QXDL01000125">
    <property type="protein sequence ID" value="RIH82335.1"/>
    <property type="molecule type" value="Genomic_DNA"/>
</dbReference>
<feature type="transmembrane region" description="Helical" evidence="7">
    <location>
        <begin position="162"/>
        <end position="188"/>
    </location>
</feature>
<dbReference type="GO" id="GO:0005886">
    <property type="term" value="C:plasma membrane"/>
    <property type="evidence" value="ECO:0007669"/>
    <property type="project" value="UniProtKB-SubCell"/>
</dbReference>
<comment type="caution">
    <text evidence="9">The sequence shown here is derived from an EMBL/GenBank/DDBJ whole genome shotgun (WGS) entry which is preliminary data.</text>
</comment>
<accession>A0A399EDB9</accession>
<evidence type="ECO:0000256" key="1">
    <source>
        <dbReference type="ARBA" id="ARBA00004651"/>
    </source>
</evidence>
<dbReference type="OrthoDB" id="9773221at2"/>
<evidence type="ECO:0000256" key="5">
    <source>
        <dbReference type="ARBA" id="ARBA00022989"/>
    </source>
</evidence>
<feature type="transmembrane region" description="Helical" evidence="7">
    <location>
        <begin position="9"/>
        <end position="31"/>
    </location>
</feature>
<evidence type="ECO:0000259" key="8">
    <source>
        <dbReference type="PROSITE" id="PS50928"/>
    </source>
</evidence>
<gene>
    <name evidence="9" type="primary">nikB</name>
    <name evidence="9" type="ORF">Mterra_02706</name>
</gene>
<feature type="transmembrane region" description="Helical" evidence="7">
    <location>
        <begin position="130"/>
        <end position="150"/>
    </location>
</feature>
<dbReference type="RefSeq" id="WP_119315698.1">
    <property type="nucleotide sequence ID" value="NZ_QXDL01000125.1"/>
</dbReference>
<dbReference type="AlphaFoldDB" id="A0A399EDB9"/>
<name>A0A399EDB9_9DEIN</name>
<evidence type="ECO:0000313" key="9">
    <source>
        <dbReference type="EMBL" id="RIH82335.1"/>
    </source>
</evidence>
<proteinExistence type="inferred from homology"/>
<dbReference type="Proteomes" id="UP000265715">
    <property type="component" value="Unassembled WGS sequence"/>
</dbReference>
<dbReference type="PANTHER" id="PTHR30465:SF45">
    <property type="entry name" value="BINDING-PROTEIN-DEPENDENT TRANSPORT SYSTEMS INNER MEMBRANE COMPONENT"/>
    <property type="match status" value="1"/>
</dbReference>
<keyword evidence="5 7" id="KW-1133">Transmembrane helix</keyword>
<comment type="subcellular location">
    <subcellularLocation>
        <location evidence="1 7">Cell membrane</location>
        <topology evidence="1 7">Multi-pass membrane protein</topology>
    </subcellularLocation>
</comment>
<feature type="transmembrane region" description="Helical" evidence="7">
    <location>
        <begin position="208"/>
        <end position="230"/>
    </location>
</feature>
<reference evidence="9 10" key="1">
    <citation type="submission" date="2018-08" db="EMBL/GenBank/DDBJ databases">
        <title>Meiothermus terrae DSM 26712 genome sequencing project.</title>
        <authorList>
            <person name="Da Costa M.S."/>
            <person name="Albuquerque L."/>
            <person name="Raposo P."/>
            <person name="Froufe H.J.C."/>
            <person name="Barroso C.S."/>
            <person name="Egas C."/>
        </authorList>
    </citation>
    <scope>NUCLEOTIDE SEQUENCE [LARGE SCALE GENOMIC DNA]</scope>
    <source>
        <strain evidence="9 10">DSM 26712</strain>
    </source>
</reference>
<protein>
    <submittedName>
        <fullName evidence="9">Nickel transport system permease protein NikB</fullName>
    </submittedName>
</protein>
<feature type="transmembrane region" description="Helical" evidence="7">
    <location>
        <begin position="276"/>
        <end position="298"/>
    </location>
</feature>
<evidence type="ECO:0000313" key="10">
    <source>
        <dbReference type="Proteomes" id="UP000265715"/>
    </source>
</evidence>
<evidence type="ECO:0000256" key="6">
    <source>
        <dbReference type="ARBA" id="ARBA00023136"/>
    </source>
</evidence>
<dbReference type="PROSITE" id="PS50928">
    <property type="entry name" value="ABC_TM1"/>
    <property type="match status" value="1"/>
</dbReference>
<evidence type="ECO:0000256" key="2">
    <source>
        <dbReference type="ARBA" id="ARBA00022448"/>
    </source>
</evidence>
<sequence>MDLSLLRPLLFRALTLFGVLIAVLVLLAVSLGATGFSDKILQATVGEELRALRTSLTQTIRDPDRLEAALEARRRELLASYGLDQPWYARIPSMVWRVLTLDLGEARNLRSYDGSSRIADIVLERLPNTVLLLTTATVITAVIGILAGVWMSTRVGSRLDRFVAYLAAVSYAVPTWWLGILLVLVLAFELELLPPGGMYSAPPPEGAFARFLDLLWHSVLPVLTLVLASVGPSIYSIRTLTLNIAQEDHVAVARAKGMPEPVVRNRHILRVAAPPIVTGLILGLAGSLGGSILVETIFDWRGMGRLYYDAIAGTPDEGLIVALTFMFTLLYVIARLVLEVLYVWLDPRVRYEGGV</sequence>
<dbReference type="CDD" id="cd06261">
    <property type="entry name" value="TM_PBP2"/>
    <property type="match status" value="1"/>
</dbReference>